<feature type="region of interest" description="Disordered" evidence="6">
    <location>
        <begin position="1"/>
        <end position="25"/>
    </location>
</feature>
<keyword evidence="2" id="KW-0677">Repeat</keyword>
<evidence type="ECO:0000256" key="6">
    <source>
        <dbReference type="SAM" id="MobiDB-lite"/>
    </source>
</evidence>
<evidence type="ECO:0000256" key="1">
    <source>
        <dbReference type="ARBA" id="ARBA00022723"/>
    </source>
</evidence>
<evidence type="ECO:0000256" key="5">
    <source>
        <dbReference type="ARBA" id="ARBA00029450"/>
    </source>
</evidence>
<dbReference type="PANTHER" id="PTHR12326:SF3">
    <property type="entry name" value="DIFFERENTIALLY EXPRESSED IN FDCP 8 HOMOLOG"/>
    <property type="match status" value="1"/>
</dbReference>
<dbReference type="EMBL" id="OU963863">
    <property type="protein sequence ID" value="CAH0384202.1"/>
    <property type="molecule type" value="Genomic_DNA"/>
</dbReference>
<proteinExistence type="inferred from homology"/>
<evidence type="ECO:0000313" key="9">
    <source>
        <dbReference type="Proteomes" id="UP001152759"/>
    </source>
</evidence>
<organism evidence="8 9">
    <name type="scientific">Bemisia tabaci</name>
    <name type="common">Sweetpotato whitefly</name>
    <name type="synonym">Aleurodes tabaci</name>
    <dbReference type="NCBI Taxonomy" id="7038"/>
    <lineage>
        <taxon>Eukaryota</taxon>
        <taxon>Metazoa</taxon>
        <taxon>Ecdysozoa</taxon>
        <taxon>Arthropoda</taxon>
        <taxon>Hexapoda</taxon>
        <taxon>Insecta</taxon>
        <taxon>Pterygota</taxon>
        <taxon>Neoptera</taxon>
        <taxon>Paraneoptera</taxon>
        <taxon>Hemiptera</taxon>
        <taxon>Sternorrhyncha</taxon>
        <taxon>Aleyrodoidea</taxon>
        <taxon>Aleyrodidae</taxon>
        <taxon>Aleyrodinae</taxon>
        <taxon>Bemisia</taxon>
    </lineage>
</organism>
<gene>
    <name evidence="8" type="ORF">BEMITA_LOCUS3566</name>
</gene>
<dbReference type="Pfam" id="PF13901">
    <property type="entry name" value="RH_dom"/>
    <property type="match status" value="1"/>
</dbReference>
<comment type="similarity">
    <text evidence="5">Belongs to the DEF8 family.</text>
</comment>
<evidence type="ECO:0000313" key="8">
    <source>
        <dbReference type="EMBL" id="CAH0384202.1"/>
    </source>
</evidence>
<keyword evidence="9" id="KW-1185">Reference proteome</keyword>
<protein>
    <recommendedName>
        <fullName evidence="7">Phorbol-ester/DAG-type domain-containing protein</fullName>
    </recommendedName>
</protein>
<keyword evidence="4" id="KW-0862">Zinc</keyword>
<evidence type="ECO:0000256" key="2">
    <source>
        <dbReference type="ARBA" id="ARBA00022737"/>
    </source>
</evidence>
<dbReference type="InterPro" id="IPR025258">
    <property type="entry name" value="RH_dom"/>
</dbReference>
<evidence type="ECO:0000256" key="3">
    <source>
        <dbReference type="ARBA" id="ARBA00022771"/>
    </source>
</evidence>
<reference evidence="8" key="1">
    <citation type="submission" date="2021-12" db="EMBL/GenBank/DDBJ databases">
        <authorList>
            <person name="King R."/>
        </authorList>
    </citation>
    <scope>NUCLEOTIDE SEQUENCE</scope>
</reference>
<dbReference type="GO" id="GO:0008270">
    <property type="term" value="F:zinc ion binding"/>
    <property type="evidence" value="ECO:0007669"/>
    <property type="project" value="UniProtKB-KW"/>
</dbReference>
<keyword evidence="3" id="KW-0863">Zinc-finger</keyword>
<name>A0A9P0EY95_BEMTA</name>
<dbReference type="SMART" id="SM00109">
    <property type="entry name" value="C1"/>
    <property type="match status" value="2"/>
</dbReference>
<dbReference type="InterPro" id="IPR051366">
    <property type="entry name" value="DEF8"/>
</dbReference>
<feature type="domain" description="Phorbol-ester/DAG-type" evidence="7">
    <location>
        <begin position="175"/>
        <end position="230"/>
    </location>
</feature>
<feature type="compositionally biased region" description="Polar residues" evidence="6">
    <location>
        <begin position="7"/>
        <end position="20"/>
    </location>
</feature>
<dbReference type="SUPFAM" id="SSF57889">
    <property type="entry name" value="Cysteine-rich domain"/>
    <property type="match status" value="1"/>
</dbReference>
<dbReference type="KEGG" id="btab:109033696"/>
<dbReference type="PANTHER" id="PTHR12326">
    <property type="entry name" value="PLECKSTRIN HOMOLOGY DOMAIN CONTAINING PROTEIN"/>
    <property type="match status" value="1"/>
</dbReference>
<dbReference type="CDD" id="cd20819">
    <property type="entry name" value="C1_DEF8"/>
    <property type="match status" value="1"/>
</dbReference>
<dbReference type="InterPro" id="IPR047983">
    <property type="entry name" value="DEF8_C1"/>
</dbReference>
<evidence type="ECO:0000256" key="4">
    <source>
        <dbReference type="ARBA" id="ARBA00022833"/>
    </source>
</evidence>
<evidence type="ECO:0000259" key="7">
    <source>
        <dbReference type="PROSITE" id="PS50081"/>
    </source>
</evidence>
<sequence length="488" mass="55797">MTELDKSASTSQLNESSSEAGSDPAFLSKSLSLPASYVDRIPKYLSSAVVIINGNVSAQDKENPGSVDSELVTPTSSVSESDESNGRGSPPPPGHINSQNYLTFTESSDALLSITELTEVISSCQESILKSEECSEERRWLVRRLIELRYRLAVAKETLNQENQSPISETRVLRGHHFSLQKRSVATAKAMKFCERCCRAIWTVLVSWYECLDCGYECHIKCIENTVRICANVKRAEKPQYETNICPETNLAEQNYKCAECKSTINFRSTWQEPRLCDYAGKYYCPLCHWNTMMVSPARVIHNWDFNAYPVCRASYQLLTLKLHKPLISLEKLNPRLFGLLDELGRIKKLREDILVLKRYLITCRIALEKNLAWKFCQKRRYFLEDADRYSLQDLIDIKNGALESILEGIHNNLTKHVKVDCEICRGRGYRCELCDNKTIIFPFDSGIDTCSKCKTAYHHKCWHGARECRKCERIRKWSVVSVDSDDS</sequence>
<dbReference type="Gene3D" id="3.30.60.20">
    <property type="match status" value="1"/>
</dbReference>
<dbReference type="PROSITE" id="PS50081">
    <property type="entry name" value="ZF_DAG_PE_2"/>
    <property type="match status" value="1"/>
</dbReference>
<dbReference type="InterPro" id="IPR002219">
    <property type="entry name" value="PKC_DAG/PE"/>
</dbReference>
<dbReference type="Proteomes" id="UP001152759">
    <property type="component" value="Chromosome 2"/>
</dbReference>
<keyword evidence="1" id="KW-0479">Metal-binding</keyword>
<feature type="region of interest" description="Disordered" evidence="6">
    <location>
        <begin position="58"/>
        <end position="99"/>
    </location>
</feature>
<dbReference type="InterPro" id="IPR046349">
    <property type="entry name" value="C1-like_sf"/>
</dbReference>
<accession>A0A9P0EY95</accession>
<dbReference type="SMART" id="SM01175">
    <property type="entry name" value="DUF4206"/>
    <property type="match status" value="1"/>
</dbReference>
<dbReference type="AlphaFoldDB" id="A0A9P0EY95"/>